<evidence type="ECO:0000256" key="1">
    <source>
        <dbReference type="ARBA" id="ARBA00006184"/>
    </source>
</evidence>
<dbReference type="STRING" id="697581.TCARB_0234"/>
<dbReference type="GO" id="GO:0016887">
    <property type="term" value="F:ATP hydrolysis activity"/>
    <property type="evidence" value="ECO:0007669"/>
    <property type="project" value="InterPro"/>
</dbReference>
<dbReference type="PANTHER" id="PTHR10763:SF26">
    <property type="entry name" value="CELL DIVISION CONTROL PROTEIN 6 HOMOLOG"/>
    <property type="match status" value="1"/>
</dbReference>
<dbReference type="Gene3D" id="3.40.50.300">
    <property type="entry name" value="P-loop containing nucleotide triphosphate hydrolases"/>
    <property type="match status" value="1"/>
</dbReference>
<dbReference type="SUPFAM" id="SSF52540">
    <property type="entry name" value="P-loop containing nucleoside triphosphate hydrolases"/>
    <property type="match status" value="1"/>
</dbReference>
<dbReference type="Proteomes" id="UP000266720">
    <property type="component" value="Chromosome"/>
</dbReference>
<dbReference type="SMART" id="SM00382">
    <property type="entry name" value="AAA"/>
    <property type="match status" value="1"/>
</dbReference>
<dbReference type="KEGG" id="tcb:TCARB_0234"/>
<dbReference type="Pfam" id="PF22703">
    <property type="entry name" value="Cdc6_lid"/>
    <property type="match status" value="1"/>
</dbReference>
<keyword evidence="7" id="KW-0131">Cell cycle</keyword>
<comment type="similarity">
    <text evidence="1 5">Belongs to the CDC6/cdc18 family.</text>
</comment>
<gene>
    <name evidence="7" type="ORF">TCARB_0234</name>
</gene>
<dbReference type="GO" id="GO:0006260">
    <property type="term" value="P:DNA replication"/>
    <property type="evidence" value="ECO:0007669"/>
    <property type="project" value="UniProtKB-UniRule"/>
</dbReference>
<dbReference type="InterPro" id="IPR015163">
    <property type="entry name" value="Cdc6_C"/>
</dbReference>
<sequence length="382" mass="42781">MEKLKQAMILRNPQALSSKYIPRRLPHRDAQLRQLSIFFPGVEKSSAFFKSVQLIGSVGTGKTSTALLFAKNLEKSFENARIIYVNLKMLGDPSPWTVYTSILGQVSGRASRSLSAGEVFEKILDEFVKKKATSFLFIVDEADELTSSRSLRGGRVVYNLTRLPEFGVENVLGVVFIARNEEWSRGLAPEEQSTLGSLIVRFPRYTLPQLVDILLYRASEAFSDQSALPDTVAEHVAKITIDLFEGDVRKALDILLYASLIADSEHSEKVTFSHVSRALAQILGRSSLDADIVKTLKQLERVVLAATLEILKNRESSYTTEREVIENVQALCERLQLPEPRIEEIEAALQRLHDLGILRISGPLRIYAEVVPIDDVRSLILK</sequence>
<proteinExistence type="inferred from homology"/>
<feature type="domain" description="AAA+ ATPase" evidence="6">
    <location>
        <begin position="48"/>
        <end position="217"/>
    </location>
</feature>
<keyword evidence="2 5" id="KW-0235">DNA replication</keyword>
<dbReference type="RefSeq" id="WP_052886454.1">
    <property type="nucleotide sequence ID" value="NZ_CP007493.1"/>
</dbReference>
<dbReference type="EMBL" id="CP007493">
    <property type="protein sequence ID" value="AJB41310.1"/>
    <property type="molecule type" value="Genomic_DNA"/>
</dbReference>
<dbReference type="InterPro" id="IPR014277">
    <property type="entry name" value="Orc1/Cdc6_arc"/>
</dbReference>
<name>A0A3G1A4E9_9CREN</name>
<organism evidence="7 8">
    <name type="scientific">Thermofilum adornatum 1505</name>
    <dbReference type="NCBI Taxonomy" id="697581"/>
    <lineage>
        <taxon>Archaea</taxon>
        <taxon>Thermoproteota</taxon>
        <taxon>Thermoprotei</taxon>
        <taxon>Thermofilales</taxon>
        <taxon>Thermofilaceae</taxon>
        <taxon>Thermofilum</taxon>
    </lineage>
</organism>
<dbReference type="InterPro" id="IPR027417">
    <property type="entry name" value="P-loop_NTPase"/>
</dbReference>
<dbReference type="InterPro" id="IPR036390">
    <property type="entry name" value="WH_DNA-bd_sf"/>
</dbReference>
<dbReference type="GO" id="GO:0005524">
    <property type="term" value="F:ATP binding"/>
    <property type="evidence" value="ECO:0007669"/>
    <property type="project" value="UniProtKB-UniRule"/>
</dbReference>
<dbReference type="PANTHER" id="PTHR10763">
    <property type="entry name" value="CELL DIVISION CONTROL PROTEIN 6-RELATED"/>
    <property type="match status" value="1"/>
</dbReference>
<evidence type="ECO:0000256" key="2">
    <source>
        <dbReference type="ARBA" id="ARBA00022705"/>
    </source>
</evidence>
<dbReference type="HAMAP" id="MF_01407">
    <property type="entry name" value="ORC1_type_DNA_replic_protein"/>
    <property type="match status" value="1"/>
</dbReference>
<protein>
    <recommendedName>
        <fullName evidence="5">ORC1-type DNA replication protein</fullName>
    </recommendedName>
</protein>
<feature type="binding site" evidence="5">
    <location>
        <position position="217"/>
    </location>
    <ligand>
        <name>ATP</name>
        <dbReference type="ChEBI" id="CHEBI:30616"/>
    </ligand>
</feature>
<dbReference type="GeneID" id="25405694"/>
<keyword evidence="3 5" id="KW-0547">Nucleotide-binding</keyword>
<keyword evidence="7" id="KW-0132">Cell division</keyword>
<feature type="binding site" evidence="5">
    <location>
        <position position="205"/>
    </location>
    <ligand>
        <name>ATP</name>
        <dbReference type="ChEBI" id="CHEBI:30616"/>
    </ligand>
</feature>
<evidence type="ECO:0000313" key="7">
    <source>
        <dbReference type="EMBL" id="AJB41310.1"/>
    </source>
</evidence>
<dbReference type="InterPro" id="IPR049945">
    <property type="entry name" value="AAA_22"/>
</dbReference>
<reference evidence="8" key="1">
    <citation type="book" date="2010" name="EXTREMOPHILES" publisher="0:0-0">
        <title>Complete genome sequences of ten hyperthermophilic archaea reveal their metabolic capabilities and possible ecological roles.</title>
        <editorList>
            <person name="?"/>
        </editorList>
        <authorList>
            <person name="Ravin N.V."/>
            <person name="Mardanov A.V."/>
            <person name="Bonch-Osmolovskaya E.A."/>
            <person name="Skryabin K.G."/>
        </authorList>
    </citation>
    <scope>NUCLEOTIDE SEQUENCE [LARGE SCALE GENOMIC DNA]</scope>
    <source>
        <strain evidence="8">1505</strain>
    </source>
</reference>
<keyword evidence="4 5" id="KW-0067">ATP-binding</keyword>
<evidence type="ECO:0000259" key="6">
    <source>
        <dbReference type="SMART" id="SM00382"/>
    </source>
</evidence>
<dbReference type="InterPro" id="IPR003593">
    <property type="entry name" value="AAA+_ATPase"/>
</dbReference>
<dbReference type="InterPro" id="IPR055237">
    <property type="entry name" value="Cdc6_lid"/>
</dbReference>
<dbReference type="GO" id="GO:0051301">
    <property type="term" value="P:cell division"/>
    <property type="evidence" value="ECO:0007669"/>
    <property type="project" value="UniProtKB-KW"/>
</dbReference>
<dbReference type="Gene3D" id="1.10.8.60">
    <property type="match status" value="1"/>
</dbReference>
<evidence type="ECO:0000256" key="4">
    <source>
        <dbReference type="ARBA" id="ARBA00022840"/>
    </source>
</evidence>
<feature type="binding site" evidence="5">
    <location>
        <begin position="60"/>
        <end position="64"/>
    </location>
    <ligand>
        <name>ATP</name>
        <dbReference type="ChEBI" id="CHEBI:30616"/>
    </ligand>
</feature>
<evidence type="ECO:0000313" key="8">
    <source>
        <dbReference type="Proteomes" id="UP000266720"/>
    </source>
</evidence>
<dbReference type="InterPro" id="IPR036388">
    <property type="entry name" value="WH-like_DNA-bd_sf"/>
</dbReference>
<dbReference type="SUPFAM" id="SSF46785">
    <property type="entry name" value="Winged helix' DNA-binding domain"/>
    <property type="match status" value="1"/>
</dbReference>
<dbReference type="InterPro" id="IPR050311">
    <property type="entry name" value="ORC1/CDC6"/>
</dbReference>
<evidence type="ECO:0000256" key="5">
    <source>
        <dbReference type="HAMAP-Rule" id="MF_01407"/>
    </source>
</evidence>
<dbReference type="Pfam" id="PF09079">
    <property type="entry name" value="WHD_Cdc6"/>
    <property type="match status" value="1"/>
</dbReference>
<accession>A0A3G1A4E9</accession>
<dbReference type="AlphaFoldDB" id="A0A3G1A4E9"/>
<dbReference type="Pfam" id="PF13401">
    <property type="entry name" value="AAA_22"/>
    <property type="match status" value="1"/>
</dbReference>
<dbReference type="Gene3D" id="1.10.10.10">
    <property type="entry name" value="Winged helix-like DNA-binding domain superfamily/Winged helix DNA-binding domain"/>
    <property type="match status" value="1"/>
</dbReference>
<evidence type="ECO:0000256" key="3">
    <source>
        <dbReference type="ARBA" id="ARBA00022741"/>
    </source>
</evidence>
<comment type="function">
    <text evidence="5">Involved in regulation of DNA replication.</text>
</comment>